<feature type="region of interest" description="Disordered" evidence="1">
    <location>
        <begin position="119"/>
        <end position="178"/>
    </location>
</feature>
<organism evidence="2 3">
    <name type="scientific">Olpidium bornovanus</name>
    <dbReference type="NCBI Taxonomy" id="278681"/>
    <lineage>
        <taxon>Eukaryota</taxon>
        <taxon>Fungi</taxon>
        <taxon>Fungi incertae sedis</taxon>
        <taxon>Olpidiomycota</taxon>
        <taxon>Olpidiomycotina</taxon>
        <taxon>Olpidiomycetes</taxon>
        <taxon>Olpidiales</taxon>
        <taxon>Olpidiaceae</taxon>
        <taxon>Olpidium</taxon>
    </lineage>
</organism>
<keyword evidence="3" id="KW-1185">Reference proteome</keyword>
<dbReference type="Proteomes" id="UP000673691">
    <property type="component" value="Unassembled WGS sequence"/>
</dbReference>
<evidence type="ECO:0000256" key="1">
    <source>
        <dbReference type="SAM" id="MobiDB-lite"/>
    </source>
</evidence>
<sequence>SPFLAREVAGAVAVIPLPRSHGSHTGLRVRAVARGGSLFCGSGGVVGGGVPRAALLLEWGYPIGRATVHVTVPSPPPSPPAAAPSLASSVAALGRAVDQDLLNQRLQDVTEPQLSTKLKAGKAGSHLRNGRTQVFRTRRSASTSRTSDWRKRNAEGEMAQHAKSYQRIDQDVPTSYANGLDAHQAEDAERKLRAEKKFKSRRRIRQDD</sequence>
<accession>A0A8H7ZP92</accession>
<evidence type="ECO:0000313" key="2">
    <source>
        <dbReference type="EMBL" id="KAG5457153.1"/>
    </source>
</evidence>
<evidence type="ECO:0000313" key="3">
    <source>
        <dbReference type="Proteomes" id="UP000673691"/>
    </source>
</evidence>
<feature type="non-terminal residue" evidence="2">
    <location>
        <position position="1"/>
    </location>
</feature>
<name>A0A8H7ZP92_9FUNG</name>
<comment type="caution">
    <text evidence="2">The sequence shown here is derived from an EMBL/GenBank/DDBJ whole genome shotgun (WGS) entry which is preliminary data.</text>
</comment>
<proteinExistence type="predicted"/>
<protein>
    <submittedName>
        <fullName evidence="2">Uncharacterized protein</fullName>
    </submittedName>
</protein>
<dbReference type="AlphaFoldDB" id="A0A8H7ZP92"/>
<reference evidence="2 3" key="1">
    <citation type="journal article" name="Sci. Rep.">
        <title>Genome-scale phylogenetic analyses confirm Olpidium as the closest living zoosporic fungus to the non-flagellated, terrestrial fungi.</title>
        <authorList>
            <person name="Chang Y."/>
            <person name="Rochon D."/>
            <person name="Sekimoto S."/>
            <person name="Wang Y."/>
            <person name="Chovatia M."/>
            <person name="Sandor L."/>
            <person name="Salamov A."/>
            <person name="Grigoriev I.V."/>
            <person name="Stajich J.E."/>
            <person name="Spatafora J.W."/>
        </authorList>
    </citation>
    <scope>NUCLEOTIDE SEQUENCE [LARGE SCALE GENOMIC DNA]</scope>
    <source>
        <strain evidence="2">S191</strain>
    </source>
</reference>
<dbReference type="EMBL" id="JAEFCI010010533">
    <property type="protein sequence ID" value="KAG5457153.1"/>
    <property type="molecule type" value="Genomic_DNA"/>
</dbReference>
<gene>
    <name evidence="2" type="ORF">BJ554DRAFT_2906</name>
</gene>
<feature type="compositionally biased region" description="Basic and acidic residues" evidence="1">
    <location>
        <begin position="147"/>
        <end position="170"/>
    </location>
</feature>